<dbReference type="AlphaFoldDB" id="A0AAD9UXS5"/>
<evidence type="ECO:0000256" key="1">
    <source>
        <dbReference type="SAM" id="MobiDB-lite"/>
    </source>
</evidence>
<accession>A0AAD9UXS5</accession>
<name>A0AAD9UXS5_ACRCE</name>
<dbReference type="EMBL" id="JARQWQ010000076">
    <property type="protein sequence ID" value="KAK2553520.1"/>
    <property type="molecule type" value="Genomic_DNA"/>
</dbReference>
<reference evidence="2" key="2">
    <citation type="journal article" date="2023" name="Science">
        <title>Genomic signatures of disease resistance in endangered staghorn corals.</title>
        <authorList>
            <person name="Vollmer S.V."/>
            <person name="Selwyn J.D."/>
            <person name="Despard B.A."/>
            <person name="Roesel C.L."/>
        </authorList>
    </citation>
    <scope>NUCLEOTIDE SEQUENCE</scope>
    <source>
        <strain evidence="2">K2</strain>
    </source>
</reference>
<proteinExistence type="predicted"/>
<keyword evidence="3" id="KW-1185">Reference proteome</keyword>
<protein>
    <submittedName>
        <fullName evidence="2">Uncharacterized protein</fullName>
    </submittedName>
</protein>
<evidence type="ECO:0000313" key="3">
    <source>
        <dbReference type="Proteomes" id="UP001249851"/>
    </source>
</evidence>
<gene>
    <name evidence="2" type="ORF">P5673_025005</name>
</gene>
<feature type="region of interest" description="Disordered" evidence="1">
    <location>
        <begin position="1"/>
        <end position="30"/>
    </location>
</feature>
<dbReference type="Proteomes" id="UP001249851">
    <property type="component" value="Unassembled WGS sequence"/>
</dbReference>
<sequence>MRRRGNNAAFASSTTSQKEDMADDPSSKRQRHFEGGICFPVGNLTLKSEEVILVMAFGVKTICDMKLHNQILPACGFLKVSSVQRKPKATVFKLLAQTYLPKLPTMGRLQTTKVGYFKFPAMEN</sequence>
<organism evidence="2 3">
    <name type="scientific">Acropora cervicornis</name>
    <name type="common">Staghorn coral</name>
    <dbReference type="NCBI Taxonomy" id="6130"/>
    <lineage>
        <taxon>Eukaryota</taxon>
        <taxon>Metazoa</taxon>
        <taxon>Cnidaria</taxon>
        <taxon>Anthozoa</taxon>
        <taxon>Hexacorallia</taxon>
        <taxon>Scleractinia</taxon>
        <taxon>Astrocoeniina</taxon>
        <taxon>Acroporidae</taxon>
        <taxon>Acropora</taxon>
    </lineage>
</organism>
<reference evidence="2" key="1">
    <citation type="journal article" date="2023" name="G3 (Bethesda)">
        <title>Whole genome assembly and annotation of the endangered Caribbean coral Acropora cervicornis.</title>
        <authorList>
            <person name="Selwyn J.D."/>
            <person name="Vollmer S.V."/>
        </authorList>
    </citation>
    <scope>NUCLEOTIDE SEQUENCE</scope>
    <source>
        <strain evidence="2">K2</strain>
    </source>
</reference>
<comment type="caution">
    <text evidence="2">The sequence shown here is derived from an EMBL/GenBank/DDBJ whole genome shotgun (WGS) entry which is preliminary data.</text>
</comment>
<evidence type="ECO:0000313" key="2">
    <source>
        <dbReference type="EMBL" id="KAK2553520.1"/>
    </source>
</evidence>